<evidence type="ECO:0000313" key="3">
    <source>
        <dbReference type="Proteomes" id="UP001595833"/>
    </source>
</evidence>
<name>A0ABV9XUY1_9PSEU</name>
<dbReference type="SUPFAM" id="SSF56601">
    <property type="entry name" value="beta-lactamase/transpeptidase-like"/>
    <property type="match status" value="1"/>
</dbReference>
<dbReference type="EMBL" id="JBHSJB010000006">
    <property type="protein sequence ID" value="MFC5053322.1"/>
    <property type="molecule type" value="Genomic_DNA"/>
</dbReference>
<sequence>MGVEEVFERYSEVVPGAVALVGRRVVAVGTTAFGGVEPMRRDTLFRIASMTKPITAAAAVLLAEEGALDLDEPVDRLLPELAGRGITARHLLTLRLGFGLAFEPSPEWDRAVALGLALGPPKPASPHGPDEWLRRFASVPPMRPPGERWMYDAGFAVLGVLVARAGGRPLGAVLRERVFEPLGMVDTGFSVPPEELHRLPPCYADDGSVFDDPADSQWSREPAFPDAAGGLVSTVDDYARFARALVGGGLLSAASLRAMTTDHLTPELRAASPHVPIFLGEAGWGFGLAVERDRFGWSGGLGTSFSCYPATGDVEIVLTQRTPPPTDLFDAFHGR</sequence>
<dbReference type="PANTHER" id="PTHR43283:SF3">
    <property type="entry name" value="BETA-LACTAMASE FAMILY PROTEIN (AFU_ORTHOLOGUE AFUA_5G07500)"/>
    <property type="match status" value="1"/>
</dbReference>
<dbReference type="EC" id="3.-.-.-" evidence="2"/>
<dbReference type="InterPro" id="IPR050789">
    <property type="entry name" value="Diverse_Enzym_Activities"/>
</dbReference>
<protein>
    <submittedName>
        <fullName evidence="2">Serine hydrolase domain-containing protein</fullName>
        <ecNumber evidence="2">3.-.-.-</ecNumber>
    </submittedName>
</protein>
<organism evidence="2 3">
    <name type="scientific">Saccharothrix xinjiangensis</name>
    <dbReference type="NCBI Taxonomy" id="204798"/>
    <lineage>
        <taxon>Bacteria</taxon>
        <taxon>Bacillati</taxon>
        <taxon>Actinomycetota</taxon>
        <taxon>Actinomycetes</taxon>
        <taxon>Pseudonocardiales</taxon>
        <taxon>Pseudonocardiaceae</taxon>
        <taxon>Saccharothrix</taxon>
    </lineage>
</organism>
<dbReference type="Gene3D" id="3.40.710.10">
    <property type="entry name" value="DD-peptidase/beta-lactamase superfamily"/>
    <property type="match status" value="1"/>
</dbReference>
<accession>A0ABV9XUY1</accession>
<dbReference type="InterPro" id="IPR001466">
    <property type="entry name" value="Beta-lactam-related"/>
</dbReference>
<dbReference type="Proteomes" id="UP001595833">
    <property type="component" value="Unassembled WGS sequence"/>
</dbReference>
<gene>
    <name evidence="2" type="ORF">ACFPFM_06060</name>
</gene>
<keyword evidence="3" id="KW-1185">Reference proteome</keyword>
<feature type="domain" description="Beta-lactamase-related" evidence="1">
    <location>
        <begin position="4"/>
        <end position="328"/>
    </location>
</feature>
<dbReference type="PANTHER" id="PTHR43283">
    <property type="entry name" value="BETA-LACTAMASE-RELATED"/>
    <property type="match status" value="1"/>
</dbReference>
<evidence type="ECO:0000259" key="1">
    <source>
        <dbReference type="Pfam" id="PF00144"/>
    </source>
</evidence>
<keyword evidence="2" id="KW-0378">Hydrolase</keyword>
<dbReference type="RefSeq" id="WP_344038431.1">
    <property type="nucleotide sequence ID" value="NZ_BAAAKE010000011.1"/>
</dbReference>
<comment type="caution">
    <text evidence="2">The sequence shown here is derived from an EMBL/GenBank/DDBJ whole genome shotgun (WGS) entry which is preliminary data.</text>
</comment>
<evidence type="ECO:0000313" key="2">
    <source>
        <dbReference type="EMBL" id="MFC5053322.1"/>
    </source>
</evidence>
<dbReference type="GO" id="GO:0016787">
    <property type="term" value="F:hydrolase activity"/>
    <property type="evidence" value="ECO:0007669"/>
    <property type="project" value="UniProtKB-KW"/>
</dbReference>
<dbReference type="Pfam" id="PF00144">
    <property type="entry name" value="Beta-lactamase"/>
    <property type="match status" value="1"/>
</dbReference>
<proteinExistence type="predicted"/>
<reference evidence="3" key="1">
    <citation type="journal article" date="2019" name="Int. J. Syst. Evol. Microbiol.">
        <title>The Global Catalogue of Microorganisms (GCM) 10K type strain sequencing project: providing services to taxonomists for standard genome sequencing and annotation.</title>
        <authorList>
            <consortium name="The Broad Institute Genomics Platform"/>
            <consortium name="The Broad Institute Genome Sequencing Center for Infectious Disease"/>
            <person name="Wu L."/>
            <person name="Ma J."/>
        </authorList>
    </citation>
    <scope>NUCLEOTIDE SEQUENCE [LARGE SCALE GENOMIC DNA]</scope>
    <source>
        <strain evidence="3">KCTC 12848</strain>
    </source>
</reference>
<dbReference type="InterPro" id="IPR012338">
    <property type="entry name" value="Beta-lactam/transpept-like"/>
</dbReference>